<feature type="region of interest" description="Disordered" evidence="1">
    <location>
        <begin position="1"/>
        <end position="25"/>
    </location>
</feature>
<organism evidence="3 4">
    <name type="scientific">Nocardia arthritidis</name>
    <dbReference type="NCBI Taxonomy" id="228602"/>
    <lineage>
        <taxon>Bacteria</taxon>
        <taxon>Bacillati</taxon>
        <taxon>Actinomycetota</taxon>
        <taxon>Actinomycetes</taxon>
        <taxon>Mycobacteriales</taxon>
        <taxon>Nocardiaceae</taxon>
        <taxon>Nocardia</taxon>
    </lineage>
</organism>
<evidence type="ECO:0000256" key="1">
    <source>
        <dbReference type="SAM" id="MobiDB-lite"/>
    </source>
</evidence>
<keyword evidence="4" id="KW-1185">Reference proteome</keyword>
<dbReference type="InterPro" id="IPR000835">
    <property type="entry name" value="HTH_MarR-typ"/>
</dbReference>
<proteinExistence type="predicted"/>
<dbReference type="SMART" id="SM00347">
    <property type="entry name" value="HTH_MARR"/>
    <property type="match status" value="1"/>
</dbReference>
<accession>A0A6G9YKV5</accession>
<dbReference type="Pfam" id="PF01047">
    <property type="entry name" value="MarR"/>
    <property type="match status" value="1"/>
</dbReference>
<name>A0A6G9YKV5_9NOCA</name>
<dbReference type="InterPro" id="IPR036390">
    <property type="entry name" value="WH_DNA-bd_sf"/>
</dbReference>
<dbReference type="AlphaFoldDB" id="A0A6G9YKV5"/>
<dbReference type="SUPFAM" id="SSF46785">
    <property type="entry name" value="Winged helix' DNA-binding domain"/>
    <property type="match status" value="1"/>
</dbReference>
<feature type="domain" description="HTH marR-type" evidence="2">
    <location>
        <begin position="30"/>
        <end position="169"/>
    </location>
</feature>
<dbReference type="PANTHER" id="PTHR33164:SF106">
    <property type="entry name" value="TRANSCRIPTIONAL REGULATORY PROTEIN"/>
    <property type="match status" value="1"/>
</dbReference>
<dbReference type="InterPro" id="IPR039422">
    <property type="entry name" value="MarR/SlyA-like"/>
</dbReference>
<sequence length="186" mass="19927">MDATKDCHDGPAASTGGERSLSRALPPGLSREQLALLRQGESIYRRYLTAQGVMGVTMPRTLGLGATDFAALNLISLAGSMTAGELAIEIGLSTGATTRLIDRLEQAGCVKRVRDGVDRRKVVIEPSDEHGMDFAAALAPLQQKMGRVFADYDPAELAVLFDYFAKATAVLREASKDLQSNDISQQ</sequence>
<dbReference type="KEGG" id="nah:F5544_28560"/>
<dbReference type="GO" id="GO:0003700">
    <property type="term" value="F:DNA-binding transcription factor activity"/>
    <property type="evidence" value="ECO:0007669"/>
    <property type="project" value="InterPro"/>
</dbReference>
<dbReference type="Gene3D" id="1.10.10.10">
    <property type="entry name" value="Winged helix-like DNA-binding domain superfamily/Winged helix DNA-binding domain"/>
    <property type="match status" value="1"/>
</dbReference>
<reference evidence="3 4" key="1">
    <citation type="journal article" date="2019" name="ACS Chem. Biol.">
        <title>Identification and Mobilization of a Cryptic Antibiotic Biosynthesis Gene Locus from a Human-Pathogenic Nocardia Isolate.</title>
        <authorList>
            <person name="Herisse M."/>
            <person name="Ishida K."/>
            <person name="Porter J.L."/>
            <person name="Howden B."/>
            <person name="Hertweck C."/>
            <person name="Stinear T.P."/>
            <person name="Pidot S.J."/>
        </authorList>
    </citation>
    <scope>NUCLEOTIDE SEQUENCE [LARGE SCALE GENOMIC DNA]</scope>
    <source>
        <strain evidence="3 4">AUSMDU00012717</strain>
    </source>
</reference>
<dbReference type="EMBL" id="CP046172">
    <property type="protein sequence ID" value="QIS13563.1"/>
    <property type="molecule type" value="Genomic_DNA"/>
</dbReference>
<evidence type="ECO:0000313" key="4">
    <source>
        <dbReference type="Proteomes" id="UP000503540"/>
    </source>
</evidence>
<dbReference type="PROSITE" id="PS50995">
    <property type="entry name" value="HTH_MARR_2"/>
    <property type="match status" value="1"/>
</dbReference>
<evidence type="ECO:0000313" key="3">
    <source>
        <dbReference type="EMBL" id="QIS13563.1"/>
    </source>
</evidence>
<dbReference type="PANTHER" id="PTHR33164">
    <property type="entry name" value="TRANSCRIPTIONAL REGULATOR, MARR FAMILY"/>
    <property type="match status" value="1"/>
</dbReference>
<evidence type="ECO:0000259" key="2">
    <source>
        <dbReference type="PROSITE" id="PS50995"/>
    </source>
</evidence>
<protein>
    <submittedName>
        <fullName evidence="3">MarR family transcriptional regulator</fullName>
    </submittedName>
</protein>
<dbReference type="Proteomes" id="UP000503540">
    <property type="component" value="Chromosome"/>
</dbReference>
<dbReference type="InterPro" id="IPR036388">
    <property type="entry name" value="WH-like_DNA-bd_sf"/>
</dbReference>
<dbReference type="GO" id="GO:0006950">
    <property type="term" value="P:response to stress"/>
    <property type="evidence" value="ECO:0007669"/>
    <property type="project" value="TreeGrafter"/>
</dbReference>
<gene>
    <name evidence="3" type="ORF">F5544_28560</name>
</gene>